<dbReference type="PANTHER" id="PTHR43163">
    <property type="entry name" value="DIPEPTIDE TRANSPORT SYSTEM PERMEASE PROTEIN DPPB-RELATED"/>
    <property type="match status" value="1"/>
</dbReference>
<comment type="similarity">
    <text evidence="7">Belongs to the binding-protein-dependent transport system permease family.</text>
</comment>
<keyword evidence="4 7" id="KW-0812">Transmembrane</keyword>
<dbReference type="SUPFAM" id="SSF161098">
    <property type="entry name" value="MetI-like"/>
    <property type="match status" value="1"/>
</dbReference>
<dbReference type="Pfam" id="PF00528">
    <property type="entry name" value="BPD_transp_1"/>
    <property type="match status" value="1"/>
</dbReference>
<dbReference type="CDD" id="cd06261">
    <property type="entry name" value="TM_PBP2"/>
    <property type="match status" value="1"/>
</dbReference>
<feature type="transmembrane region" description="Helical" evidence="7">
    <location>
        <begin position="290"/>
        <end position="314"/>
    </location>
</feature>
<evidence type="ECO:0000256" key="4">
    <source>
        <dbReference type="ARBA" id="ARBA00022692"/>
    </source>
</evidence>
<evidence type="ECO:0000256" key="2">
    <source>
        <dbReference type="ARBA" id="ARBA00022448"/>
    </source>
</evidence>
<name>A0ABV9KAB8_9RHOB</name>
<dbReference type="PANTHER" id="PTHR43163:SF6">
    <property type="entry name" value="DIPEPTIDE TRANSPORT SYSTEM PERMEASE PROTEIN DPPB-RELATED"/>
    <property type="match status" value="1"/>
</dbReference>
<evidence type="ECO:0000256" key="1">
    <source>
        <dbReference type="ARBA" id="ARBA00004651"/>
    </source>
</evidence>
<evidence type="ECO:0000313" key="9">
    <source>
        <dbReference type="EMBL" id="MFC4667135.1"/>
    </source>
</evidence>
<evidence type="ECO:0000259" key="8">
    <source>
        <dbReference type="PROSITE" id="PS50928"/>
    </source>
</evidence>
<organism evidence="9 10">
    <name type="scientific">Seohaeicola nanhaiensis</name>
    <dbReference type="NCBI Taxonomy" id="1387282"/>
    <lineage>
        <taxon>Bacteria</taxon>
        <taxon>Pseudomonadati</taxon>
        <taxon>Pseudomonadota</taxon>
        <taxon>Alphaproteobacteria</taxon>
        <taxon>Rhodobacterales</taxon>
        <taxon>Roseobacteraceae</taxon>
        <taxon>Seohaeicola</taxon>
    </lineage>
</organism>
<comment type="caution">
    <text evidence="9">The sequence shown here is derived from an EMBL/GenBank/DDBJ whole genome shotgun (WGS) entry which is preliminary data.</text>
</comment>
<sequence length="322" mass="35605">MARFIMMRLMHAIPLLVAIIALILLMLQLIPGDPVQAMVGDYPVSPAFREAITKQYHLDDPFLTRLLSYFSNLVQGDFGYSYQFQRPVLDLILTHAPRTILLTLTGFAFAIPVGILIGLISGTTPNRRTDHLVTTASLLVYAIPSFWLGQILVLGLSVKLGWFPTQGMQPMISRAQGFDWFLERVHYIALPALAFAVHEGTRFARIMRASVMDTLSQGYIMTARAKGLSRNGIIRKHVLRNSSLPLVTIAGYAFGTALGGAVLLETVFAWPGLGLLFVQAVRMRDNMTVVAVVIFAAIAIILINLIVDVLYALLDPRIRSRA</sequence>
<evidence type="ECO:0000256" key="3">
    <source>
        <dbReference type="ARBA" id="ARBA00022475"/>
    </source>
</evidence>
<evidence type="ECO:0000313" key="10">
    <source>
        <dbReference type="Proteomes" id="UP001595973"/>
    </source>
</evidence>
<feature type="transmembrane region" description="Helical" evidence="7">
    <location>
        <begin position="244"/>
        <end position="270"/>
    </location>
</feature>
<dbReference type="EMBL" id="JBHSGI010000002">
    <property type="protein sequence ID" value="MFC4667135.1"/>
    <property type="molecule type" value="Genomic_DNA"/>
</dbReference>
<comment type="subcellular location">
    <subcellularLocation>
        <location evidence="1 7">Cell membrane</location>
        <topology evidence="1 7">Multi-pass membrane protein</topology>
    </subcellularLocation>
</comment>
<feature type="transmembrane region" description="Helical" evidence="7">
    <location>
        <begin position="132"/>
        <end position="158"/>
    </location>
</feature>
<dbReference type="InterPro" id="IPR045621">
    <property type="entry name" value="BPD_transp_1_N"/>
</dbReference>
<evidence type="ECO:0000256" key="5">
    <source>
        <dbReference type="ARBA" id="ARBA00022989"/>
    </source>
</evidence>
<dbReference type="Gene3D" id="1.10.3720.10">
    <property type="entry name" value="MetI-like"/>
    <property type="match status" value="1"/>
</dbReference>
<feature type="transmembrane region" description="Helical" evidence="7">
    <location>
        <begin position="100"/>
        <end position="120"/>
    </location>
</feature>
<keyword evidence="5 7" id="KW-1133">Transmembrane helix</keyword>
<proteinExistence type="inferred from homology"/>
<keyword evidence="2 7" id="KW-0813">Transport</keyword>
<dbReference type="InterPro" id="IPR000515">
    <property type="entry name" value="MetI-like"/>
</dbReference>
<dbReference type="InterPro" id="IPR035906">
    <property type="entry name" value="MetI-like_sf"/>
</dbReference>
<dbReference type="PROSITE" id="PS50928">
    <property type="entry name" value="ABC_TM1"/>
    <property type="match status" value="1"/>
</dbReference>
<keyword evidence="10" id="KW-1185">Reference proteome</keyword>
<protein>
    <submittedName>
        <fullName evidence="9">ABC transporter permease</fullName>
    </submittedName>
</protein>
<dbReference type="RefSeq" id="WP_380715076.1">
    <property type="nucleotide sequence ID" value="NZ_JBHSGI010000002.1"/>
</dbReference>
<gene>
    <name evidence="9" type="ORF">ACFO5X_01095</name>
</gene>
<accession>A0ABV9KAB8</accession>
<keyword evidence="3" id="KW-1003">Cell membrane</keyword>
<reference evidence="10" key="1">
    <citation type="journal article" date="2019" name="Int. J. Syst. Evol. Microbiol.">
        <title>The Global Catalogue of Microorganisms (GCM) 10K type strain sequencing project: providing services to taxonomists for standard genome sequencing and annotation.</title>
        <authorList>
            <consortium name="The Broad Institute Genomics Platform"/>
            <consortium name="The Broad Institute Genome Sequencing Center for Infectious Disease"/>
            <person name="Wu L."/>
            <person name="Ma J."/>
        </authorList>
    </citation>
    <scope>NUCLEOTIDE SEQUENCE [LARGE SCALE GENOMIC DNA]</scope>
    <source>
        <strain evidence="10">CGMCC 4.7283</strain>
    </source>
</reference>
<dbReference type="Proteomes" id="UP001595973">
    <property type="component" value="Unassembled WGS sequence"/>
</dbReference>
<evidence type="ECO:0000256" key="6">
    <source>
        <dbReference type="ARBA" id="ARBA00023136"/>
    </source>
</evidence>
<dbReference type="Pfam" id="PF19300">
    <property type="entry name" value="BPD_transp_1_N"/>
    <property type="match status" value="1"/>
</dbReference>
<evidence type="ECO:0000256" key="7">
    <source>
        <dbReference type="RuleBase" id="RU363032"/>
    </source>
</evidence>
<feature type="domain" description="ABC transmembrane type-1" evidence="8">
    <location>
        <begin position="96"/>
        <end position="311"/>
    </location>
</feature>
<keyword evidence="6 7" id="KW-0472">Membrane</keyword>